<keyword evidence="12" id="KW-0234">DNA repair</keyword>
<keyword evidence="9" id="KW-0378">Hydrolase</keyword>
<dbReference type="SUPFAM" id="SSF75712">
    <property type="entry name" value="Rad50 coiled-coil Zn hook"/>
    <property type="match status" value="1"/>
</dbReference>
<evidence type="ECO:0000256" key="9">
    <source>
        <dbReference type="ARBA" id="ARBA00022801"/>
    </source>
</evidence>
<evidence type="ECO:0000256" key="12">
    <source>
        <dbReference type="ARBA" id="ARBA00023204"/>
    </source>
</evidence>
<dbReference type="GO" id="GO:0043047">
    <property type="term" value="F:single-stranded telomeric DNA binding"/>
    <property type="evidence" value="ECO:0007669"/>
    <property type="project" value="TreeGrafter"/>
</dbReference>
<feature type="compositionally biased region" description="Polar residues" evidence="16">
    <location>
        <begin position="912"/>
        <end position="927"/>
    </location>
</feature>
<feature type="coiled-coil region" evidence="15">
    <location>
        <begin position="530"/>
        <end position="557"/>
    </location>
</feature>
<keyword evidence="10" id="KW-0862">Zinc</keyword>
<dbReference type="PANTHER" id="PTHR18867">
    <property type="entry name" value="RAD50"/>
    <property type="match status" value="1"/>
</dbReference>
<keyword evidence="13" id="KW-0539">Nucleus</keyword>
<keyword evidence="11 15" id="KW-0175">Coiled coil</keyword>
<keyword evidence="19" id="KW-1185">Reference proteome</keyword>
<proteinExistence type="inferred from homology"/>
<comment type="similarity">
    <text evidence="4">Belongs to the SMC family. RAD50 subfamily.</text>
</comment>
<feature type="coiled-coil region" evidence="15">
    <location>
        <begin position="196"/>
        <end position="230"/>
    </location>
</feature>
<dbReference type="Gene3D" id="3.40.50.300">
    <property type="entry name" value="P-loop containing nucleotide triphosphate hydrolases"/>
    <property type="match status" value="2"/>
</dbReference>
<dbReference type="GO" id="GO:0046872">
    <property type="term" value="F:metal ion binding"/>
    <property type="evidence" value="ECO:0007669"/>
    <property type="project" value="UniProtKB-KW"/>
</dbReference>
<evidence type="ECO:0000256" key="6">
    <source>
        <dbReference type="ARBA" id="ARBA00022454"/>
    </source>
</evidence>
<dbReference type="GO" id="GO:0007004">
    <property type="term" value="P:telomere maintenance via telomerase"/>
    <property type="evidence" value="ECO:0007669"/>
    <property type="project" value="TreeGrafter"/>
</dbReference>
<evidence type="ECO:0000259" key="17">
    <source>
        <dbReference type="Pfam" id="PF13476"/>
    </source>
</evidence>
<dbReference type="PANTHER" id="PTHR18867:SF12">
    <property type="entry name" value="DNA REPAIR PROTEIN RAD50"/>
    <property type="match status" value="1"/>
</dbReference>
<dbReference type="InterPro" id="IPR038729">
    <property type="entry name" value="Rad50/SbcC_AAA"/>
</dbReference>
<feature type="coiled-coil region" evidence="15">
    <location>
        <begin position="1134"/>
        <end position="1175"/>
    </location>
</feature>
<dbReference type="GO" id="GO:0016887">
    <property type="term" value="F:ATP hydrolysis activity"/>
    <property type="evidence" value="ECO:0007669"/>
    <property type="project" value="InterPro"/>
</dbReference>
<comment type="caution">
    <text evidence="18">The sequence shown here is derived from an EMBL/GenBank/DDBJ whole genome shotgun (WGS) entry which is preliminary data.</text>
</comment>
<dbReference type="GO" id="GO:0030870">
    <property type="term" value="C:Mre11 complex"/>
    <property type="evidence" value="ECO:0007669"/>
    <property type="project" value="UniProtKB-ARBA"/>
</dbReference>
<comment type="catalytic activity">
    <reaction evidence="14">
        <text>ATP + H2O = ADP + phosphate + H(+)</text>
        <dbReference type="Rhea" id="RHEA:13065"/>
        <dbReference type="ChEBI" id="CHEBI:15377"/>
        <dbReference type="ChEBI" id="CHEBI:15378"/>
        <dbReference type="ChEBI" id="CHEBI:30616"/>
        <dbReference type="ChEBI" id="CHEBI:43474"/>
        <dbReference type="ChEBI" id="CHEBI:456216"/>
    </reaction>
</comment>
<evidence type="ECO:0000256" key="13">
    <source>
        <dbReference type="ARBA" id="ARBA00023242"/>
    </source>
</evidence>
<feature type="coiled-coil region" evidence="15">
    <location>
        <begin position="321"/>
        <end position="348"/>
    </location>
</feature>
<keyword evidence="8" id="KW-0227">DNA damage</keyword>
<keyword evidence="7" id="KW-0479">Metal-binding</keyword>
<evidence type="ECO:0000256" key="5">
    <source>
        <dbReference type="ARBA" id="ARBA00017893"/>
    </source>
</evidence>
<dbReference type="GO" id="GO:0003691">
    <property type="term" value="F:double-stranded telomeric DNA binding"/>
    <property type="evidence" value="ECO:0007669"/>
    <property type="project" value="TreeGrafter"/>
</dbReference>
<feature type="region of interest" description="Disordered" evidence="16">
    <location>
        <begin position="895"/>
        <end position="927"/>
    </location>
</feature>
<evidence type="ECO:0000256" key="7">
    <source>
        <dbReference type="ARBA" id="ARBA00022723"/>
    </source>
</evidence>
<evidence type="ECO:0000256" key="10">
    <source>
        <dbReference type="ARBA" id="ARBA00022833"/>
    </source>
</evidence>
<dbReference type="SUPFAM" id="SSF52540">
    <property type="entry name" value="P-loop containing nucleoside triphosphate hydrolases"/>
    <property type="match status" value="2"/>
</dbReference>
<organism evidence="18 19">
    <name type="scientific">Coemansia asiatica</name>
    <dbReference type="NCBI Taxonomy" id="1052880"/>
    <lineage>
        <taxon>Eukaryota</taxon>
        <taxon>Fungi</taxon>
        <taxon>Fungi incertae sedis</taxon>
        <taxon>Zoopagomycota</taxon>
        <taxon>Kickxellomycotina</taxon>
        <taxon>Kickxellomycetes</taxon>
        <taxon>Kickxellales</taxon>
        <taxon>Kickxellaceae</taxon>
        <taxon>Coemansia</taxon>
    </lineage>
</organism>
<evidence type="ECO:0000313" key="18">
    <source>
        <dbReference type="EMBL" id="KAJ1646355.1"/>
    </source>
</evidence>
<keyword evidence="6" id="KW-0158">Chromosome</keyword>
<dbReference type="GO" id="GO:0006302">
    <property type="term" value="P:double-strand break repair"/>
    <property type="evidence" value="ECO:0007669"/>
    <property type="project" value="InterPro"/>
</dbReference>
<protein>
    <recommendedName>
        <fullName evidence="5">DNA repair protein RAD50</fullName>
    </recommendedName>
</protein>
<gene>
    <name evidence="18" type="primary">RAD50</name>
    <name evidence="18" type="ORF">LPJ64_002154</name>
</gene>
<evidence type="ECO:0000256" key="8">
    <source>
        <dbReference type="ARBA" id="ARBA00022763"/>
    </source>
</evidence>
<dbReference type="Pfam" id="PF13476">
    <property type="entry name" value="AAA_23"/>
    <property type="match status" value="1"/>
</dbReference>
<sequence length="1379" mass="156852">MSVIRKLLIQGVRSFDPQNQDIIEFYTPLTIIVGQNGCGKTTVIECLKYITTGELPPNSKGGAFIHDPKLAGENEVKAQVKLRFYNISQRSMTCVRSMLLTQKKATVTQKTLEGVLSFDATSSEEKVSISSRCSDLDAMMPEQLGVSKAVLDNVIFCHQEESNWPLSEASVLKKKFDEIFAATRYTKALESIKNIRKNQTVEIRVQRTELKHLEDKRSKSERVKTEYEKSAMSIHGFKARISDIQKQEEQMVLQIEALTVQMQELMGLQTIVEGLKMNLSQRAASYREMAANTNILGMTDGELQNLSAEIASKISTQGSTISAKHEQRDFLRRQIDDLNSQIRHAGEEKNKLVSAKQNLQIKVSGRATVVSEICLLFELVIKGFEEESEERAAECVRMINKLVANIEDERKDLSLQAHKTETDLQSEIDKVQSQINEFTVTMATCSKQVAVNTQEIRSLQQKHEALKVDDFMIESLAKEVAAETDLLEKAQAQDTDASLSSIAKQKRVELVSTGEEILHLQTEITRNNQQADTRAKLALARKEIENNEARSRELLSDSGFAAFQPTADSLGNVENKRFSMISEAVGQKKQTIAELTEKAKQSHNDLSSTRVRLDMAKQSFIQQFEEMESKGKRIASVCGADEFDSIYADAQAELNELVEMAGHYKSASSMYKAYIQKIETDHTCPVCSRGWSSKGDEEKLISKLKLDFTSAPTELLRIDSDIKASERRLDELGGMRSIVRDVKQWRDHGKADLEKQISELTAKAEHLSTRVDDVDMEATMLSTDVDALADLLVKAKELAALEEKSRRTKLQIETYQNELLITGSSKTIDELQSEVTELQSKEMRLRRELERMDQESIRKQREIGLRRDNIRRLQDTQNKYNIQVKERESLVKRISEIETNSDSNKAERQKAQEQASALSPQLQSGQQRLADFRAETKQRESRIDMRLRDLTQSRDRLAMLTKEVEDTRLLLACPPGETDYPDRLAMASAQLDKLLEQEAVLKSQLEVIVQELLESDRAADKLAAQQREVSDNIRLRANLNEQSRLKEELKEANEKQARLEREFNEIYKDKDQDQEEDESHVLVPESDNDGNDDNDTVMELESGSSRKRQRSNSGERSGRSAGNRYTGKRLHQRREVLNSQLSQLTSERAGLQGEVKQLEDQAKRLKQELATDYKDIEQLYVRQLVQCKTEELANTDLETYSKALDAAIMRYHSLKMQDINKIIRELWINTYQGSDIDTIEIRSEVEGARNSRSHNYRVVMIKGGHAIDMRGRCSAGQKVLACLIIRLALAETFSVNCGILALDEPTTNLDQENIDSLARSLARIIKSRQEQRNFQLIVITHDEIFMQLLGKSEYADYYWRVYKDENQCSVFARRPIASN</sequence>
<feature type="region of interest" description="Disordered" evidence="16">
    <location>
        <begin position="1065"/>
        <end position="1134"/>
    </location>
</feature>
<dbReference type="GO" id="GO:0000722">
    <property type="term" value="P:telomere maintenance via recombination"/>
    <property type="evidence" value="ECO:0007669"/>
    <property type="project" value="TreeGrafter"/>
</dbReference>
<evidence type="ECO:0000313" key="19">
    <source>
        <dbReference type="Proteomes" id="UP001145021"/>
    </source>
</evidence>
<evidence type="ECO:0000256" key="4">
    <source>
        <dbReference type="ARBA" id="ARBA00009439"/>
    </source>
</evidence>
<evidence type="ECO:0000256" key="2">
    <source>
        <dbReference type="ARBA" id="ARBA00004123"/>
    </source>
</evidence>
<dbReference type="GO" id="GO:0000794">
    <property type="term" value="C:condensed nuclear chromosome"/>
    <property type="evidence" value="ECO:0007669"/>
    <property type="project" value="TreeGrafter"/>
</dbReference>
<dbReference type="GO" id="GO:0051880">
    <property type="term" value="F:G-quadruplex DNA binding"/>
    <property type="evidence" value="ECO:0007669"/>
    <property type="project" value="TreeGrafter"/>
</dbReference>
<feature type="compositionally biased region" description="Acidic residues" evidence="16">
    <location>
        <begin position="1086"/>
        <end position="1098"/>
    </location>
</feature>
<name>A0A9W8CJC4_9FUNG</name>
<feature type="coiled-coil region" evidence="15">
    <location>
        <begin position="798"/>
        <end position="862"/>
    </location>
</feature>
<reference evidence="18" key="1">
    <citation type="submission" date="2022-07" db="EMBL/GenBank/DDBJ databases">
        <title>Phylogenomic reconstructions and comparative analyses of Kickxellomycotina fungi.</title>
        <authorList>
            <person name="Reynolds N.K."/>
            <person name="Stajich J.E."/>
            <person name="Barry K."/>
            <person name="Grigoriev I.V."/>
            <person name="Crous P."/>
            <person name="Smith M.E."/>
        </authorList>
    </citation>
    <scope>NUCLEOTIDE SEQUENCE</scope>
    <source>
        <strain evidence="18">NBRC 105413</strain>
    </source>
</reference>
<feature type="domain" description="Rad50/SbcC-type AAA" evidence="17">
    <location>
        <begin position="6"/>
        <end position="218"/>
    </location>
</feature>
<dbReference type="GO" id="GO:0070192">
    <property type="term" value="P:chromosome organization involved in meiotic cell cycle"/>
    <property type="evidence" value="ECO:0007669"/>
    <property type="project" value="TreeGrafter"/>
</dbReference>
<evidence type="ECO:0000256" key="11">
    <source>
        <dbReference type="ARBA" id="ARBA00023054"/>
    </source>
</evidence>
<dbReference type="InterPro" id="IPR027417">
    <property type="entry name" value="P-loop_NTPase"/>
</dbReference>
<evidence type="ECO:0000256" key="1">
    <source>
        <dbReference type="ARBA" id="ARBA00001947"/>
    </source>
</evidence>
<evidence type="ECO:0000256" key="14">
    <source>
        <dbReference type="ARBA" id="ARBA00049360"/>
    </source>
</evidence>
<accession>A0A9W8CJC4</accession>
<evidence type="ECO:0000256" key="16">
    <source>
        <dbReference type="SAM" id="MobiDB-lite"/>
    </source>
</evidence>
<dbReference type="EMBL" id="JANBOH010000064">
    <property type="protein sequence ID" value="KAJ1646355.1"/>
    <property type="molecule type" value="Genomic_DNA"/>
</dbReference>
<comment type="subcellular location">
    <subcellularLocation>
        <location evidence="3">Chromosome</location>
    </subcellularLocation>
    <subcellularLocation>
        <location evidence="2">Nucleus</location>
    </subcellularLocation>
</comment>
<dbReference type="Proteomes" id="UP001145021">
    <property type="component" value="Unassembled WGS sequence"/>
</dbReference>
<dbReference type="FunFam" id="3.40.50.300:FF:000947">
    <property type="entry name" value="DNA repair protein RAD50"/>
    <property type="match status" value="1"/>
</dbReference>
<evidence type="ECO:0000256" key="3">
    <source>
        <dbReference type="ARBA" id="ARBA00004286"/>
    </source>
</evidence>
<evidence type="ECO:0000256" key="15">
    <source>
        <dbReference type="SAM" id="Coils"/>
    </source>
</evidence>
<comment type="cofactor">
    <cofactor evidence="1">
        <name>Zn(2+)</name>
        <dbReference type="ChEBI" id="CHEBI:29105"/>
    </cofactor>
</comment>
<dbReference type="FunFam" id="3.40.50.300:FF:001195">
    <property type="entry name" value="DNA repair protein rad50"/>
    <property type="match status" value="1"/>
</dbReference>